<comment type="caution">
    <text evidence="4">The sequence shown here is derived from an EMBL/GenBank/DDBJ whole genome shotgun (WGS) entry which is preliminary data.</text>
</comment>
<protein>
    <submittedName>
        <fullName evidence="4">TRAP transporter substrate-binding protein</fullName>
    </submittedName>
</protein>
<name>A0ABV8RU18_9BURK</name>
<dbReference type="Gene3D" id="3.40.190.170">
    <property type="entry name" value="Bacterial extracellular solute-binding protein, family 7"/>
    <property type="match status" value="1"/>
</dbReference>
<comment type="similarity">
    <text evidence="1">Belongs to the bacterial solute-binding protein 7 family.</text>
</comment>
<evidence type="ECO:0000256" key="3">
    <source>
        <dbReference type="ARBA" id="ARBA00022729"/>
    </source>
</evidence>
<dbReference type="Proteomes" id="UP001595756">
    <property type="component" value="Unassembled WGS sequence"/>
</dbReference>
<dbReference type="InterPro" id="IPR006311">
    <property type="entry name" value="TAT_signal"/>
</dbReference>
<dbReference type="NCBIfam" id="NF037995">
    <property type="entry name" value="TRAP_S1"/>
    <property type="match status" value="1"/>
</dbReference>
<reference evidence="5" key="1">
    <citation type="journal article" date="2019" name="Int. J. Syst. Evol. Microbiol.">
        <title>The Global Catalogue of Microorganisms (GCM) 10K type strain sequencing project: providing services to taxonomists for standard genome sequencing and annotation.</title>
        <authorList>
            <consortium name="The Broad Institute Genomics Platform"/>
            <consortium name="The Broad Institute Genome Sequencing Center for Infectious Disease"/>
            <person name="Wu L."/>
            <person name="Ma J."/>
        </authorList>
    </citation>
    <scope>NUCLEOTIDE SEQUENCE [LARGE SCALE GENOMIC DNA]</scope>
    <source>
        <strain evidence="5">CGMCC 1.19029</strain>
    </source>
</reference>
<keyword evidence="3" id="KW-0732">Signal</keyword>
<organism evidence="4 5">
    <name type="scientific">Castellaniella hirudinis</name>
    <dbReference type="NCBI Taxonomy" id="1144617"/>
    <lineage>
        <taxon>Bacteria</taxon>
        <taxon>Pseudomonadati</taxon>
        <taxon>Pseudomonadota</taxon>
        <taxon>Betaproteobacteria</taxon>
        <taxon>Burkholderiales</taxon>
        <taxon>Alcaligenaceae</taxon>
        <taxon>Castellaniella</taxon>
    </lineage>
</organism>
<proteinExistence type="inferred from homology"/>
<evidence type="ECO:0000313" key="5">
    <source>
        <dbReference type="Proteomes" id="UP001595756"/>
    </source>
</evidence>
<dbReference type="InterPro" id="IPR038404">
    <property type="entry name" value="TRAP_DctP_sf"/>
</dbReference>
<dbReference type="PANTHER" id="PTHR33376">
    <property type="match status" value="1"/>
</dbReference>
<dbReference type="InterPro" id="IPR018389">
    <property type="entry name" value="DctP_fam"/>
</dbReference>
<dbReference type="CDD" id="cd13603">
    <property type="entry name" value="PBP2_TRAP_Siap_TeaA_like"/>
    <property type="match status" value="1"/>
</dbReference>
<dbReference type="Pfam" id="PF03480">
    <property type="entry name" value="DctP"/>
    <property type="match status" value="1"/>
</dbReference>
<dbReference type="PANTHER" id="PTHR33376:SF7">
    <property type="entry name" value="C4-DICARBOXYLATE-BINDING PROTEIN DCTB"/>
    <property type="match status" value="1"/>
</dbReference>
<dbReference type="EMBL" id="JBHSDY010000001">
    <property type="protein sequence ID" value="MFC4296683.1"/>
    <property type="molecule type" value="Genomic_DNA"/>
</dbReference>
<keyword evidence="5" id="KW-1185">Reference proteome</keyword>
<keyword evidence="2" id="KW-0813">Transport</keyword>
<gene>
    <name evidence="4" type="ORF">ACFO0J_01350</name>
</gene>
<dbReference type="RefSeq" id="WP_376811262.1">
    <property type="nucleotide sequence ID" value="NZ_JBHSDY010000001.1"/>
</dbReference>
<sequence>MTHGIDMPRRRLIHTGLALAAGAALAPLPFRTARASAPHRMLFAHTFSQSSEKYVVTGIELFKELAEKYSEGQLSVDLHEGGKLGGQTELPQKVQYGAIQACQVSAQNFTPYAEVFNLLDLPFLFPDKDAFNTYLESPEFAASDFMTQPARKGLRILPGMWANTGFRVICASKRNNRRIHVPQDLDGVKLRVTNSKIEQQTFALTPASPVSINWAETYQAMQQGAVDALHVGLGPLTANRIHEVLSTCTRINMSFNAHVAMVSRSWYDKLPAAIREAIDRAAAECWEYQKRQQAVADDAMWSEWKAAGIEIIDLSREERSRWLEAVGHRRPEWEPWKKRYGNALYEQITAFTAKKAA</sequence>
<evidence type="ECO:0000256" key="1">
    <source>
        <dbReference type="ARBA" id="ARBA00009023"/>
    </source>
</evidence>
<evidence type="ECO:0000256" key="2">
    <source>
        <dbReference type="ARBA" id="ARBA00022448"/>
    </source>
</evidence>
<evidence type="ECO:0000313" key="4">
    <source>
        <dbReference type="EMBL" id="MFC4296683.1"/>
    </source>
</evidence>
<accession>A0ABV8RU18</accession>
<dbReference type="PROSITE" id="PS51318">
    <property type="entry name" value="TAT"/>
    <property type="match status" value="1"/>
</dbReference>